<accession>A0A2R3Z577</accession>
<dbReference type="RefSeq" id="WP_107012198.1">
    <property type="nucleotide sequence ID" value="NZ_CP028136.1"/>
</dbReference>
<keyword evidence="1" id="KW-1133">Transmembrane helix</keyword>
<name>A0A2R3Z577_9FLAO</name>
<proteinExistence type="predicted"/>
<keyword evidence="1" id="KW-0472">Membrane</keyword>
<dbReference type="Proteomes" id="UP000241507">
    <property type="component" value="Chromosome"/>
</dbReference>
<dbReference type="KEGG" id="grs:C7S20_09125"/>
<keyword evidence="3" id="KW-1185">Reference proteome</keyword>
<gene>
    <name evidence="2" type="ORF">C7S20_09125</name>
</gene>
<protein>
    <submittedName>
        <fullName evidence="2">Uncharacterized protein</fullName>
    </submittedName>
</protein>
<reference evidence="3" key="1">
    <citation type="submission" date="2018-03" db="EMBL/GenBank/DDBJ databases">
        <title>Gramella fulva sp. nov., isolated from a dry surface of tidal flat.</title>
        <authorList>
            <person name="Hwang S.H."/>
            <person name="Hwang W.M."/>
            <person name="Kang K."/>
            <person name="Ahn T.-Y."/>
        </authorList>
    </citation>
    <scope>NUCLEOTIDE SEQUENCE [LARGE SCALE GENOMIC DNA]</scope>
    <source>
        <strain evidence="3">SH35</strain>
    </source>
</reference>
<dbReference type="EMBL" id="CP028136">
    <property type="protein sequence ID" value="AVR45420.1"/>
    <property type="molecule type" value="Genomic_DNA"/>
</dbReference>
<dbReference type="OrthoDB" id="1414794at2"/>
<keyword evidence="1" id="KW-0812">Transmembrane</keyword>
<organism evidence="2 3">
    <name type="scientific">Christiangramia fulva</name>
    <dbReference type="NCBI Taxonomy" id="2126553"/>
    <lineage>
        <taxon>Bacteria</taxon>
        <taxon>Pseudomonadati</taxon>
        <taxon>Bacteroidota</taxon>
        <taxon>Flavobacteriia</taxon>
        <taxon>Flavobacteriales</taxon>
        <taxon>Flavobacteriaceae</taxon>
        <taxon>Christiangramia</taxon>
    </lineage>
</organism>
<sequence length="356" mass="41853">MIKFFRKVRRRLLGKNQFTRYIIYAIGEIILVVIGILIALQVNNWNAEQKSEKQRQSLISDLKEEIQKGHSQFNLFKRLNTIYITSDSILQLIQEGEITEKEYRENKELLFPMFSRQQENLFLMGDQAEKFIKTETAEIILQKRSEYSEKYEQLLYYLKLYQSTVANLKSNMNRVSENQNEFMQYMLDHYPWFYASDSLSIEKAIAFSLKNTNYKTRVKLFRRNYDLLNKSVTSARASQAVVMGELVRLHSGKVSDIENAFSELGYLPMKLVSCADDSTEIRQANLFQFNPIYNATDHPVNIHRLDPKYRIFETFELPSKGFVVFGQAEGTLFQVDENEQCAKRFKVKRSSYLIVD</sequence>
<dbReference type="AlphaFoldDB" id="A0A2R3Z577"/>
<evidence type="ECO:0000313" key="2">
    <source>
        <dbReference type="EMBL" id="AVR45420.1"/>
    </source>
</evidence>
<evidence type="ECO:0000313" key="3">
    <source>
        <dbReference type="Proteomes" id="UP000241507"/>
    </source>
</evidence>
<evidence type="ECO:0000256" key="1">
    <source>
        <dbReference type="SAM" id="Phobius"/>
    </source>
</evidence>
<feature type="transmembrane region" description="Helical" evidence="1">
    <location>
        <begin position="21"/>
        <end position="40"/>
    </location>
</feature>